<feature type="region of interest" description="Disordered" evidence="1">
    <location>
        <begin position="409"/>
        <end position="458"/>
    </location>
</feature>
<dbReference type="GO" id="GO:0051087">
    <property type="term" value="F:protein-folding chaperone binding"/>
    <property type="evidence" value="ECO:0007669"/>
    <property type="project" value="InterPro"/>
</dbReference>
<dbReference type="InterPro" id="IPR003103">
    <property type="entry name" value="BAG_domain"/>
</dbReference>
<sequence length="458" mass="49626">MEISKGIRHPPDPLMADPAGRARPKLGSFDASRPGLFAPRPFNRDTLLQRERRSSDGASCTSEEDRHSQTSSTGSCGEPETRAPPSGQSSSAPRERIIPIRLEGDDEEEASKDPPPQRPLRKHERRDTVDGAGVETSVKGGEPRDARAQSCPVVTPAENVNTLGKSATKFAPLKVNEALASQQREAQSPGGRASYQNMSPKPFSPGARPFKSSSFGMFGSPTRSVDLPFGRGVESTAPRPPPVPPKPSAAEIHAARRQTTQQNPGQTHSQQNQQQEQSTSQQAQQQQQAQEQPKPQQPISAKDTALSKIATIRSDLDPVNRRLESFNGCRGDKEYLFLDEMLTRGLLKLDGLDTGGDADVRTARKEAVRSIEESLSTLERRSAGRDNPSAADIQKSASVVVVNGVRMSAREAEEMDRRATSAPPQGLARAEPVVVTGDPAEDNTSVKRRVSAEEMGRR</sequence>
<feature type="compositionally biased region" description="Low complexity" evidence="1">
    <location>
        <begin position="260"/>
        <end position="294"/>
    </location>
</feature>
<dbReference type="Gene3D" id="1.20.58.120">
    <property type="entry name" value="BAG domain"/>
    <property type="match status" value="1"/>
</dbReference>
<dbReference type="PROSITE" id="PS51035">
    <property type="entry name" value="BAG"/>
    <property type="match status" value="1"/>
</dbReference>
<dbReference type="EMBL" id="VIIS01001695">
    <property type="protein sequence ID" value="KAF0294278.1"/>
    <property type="molecule type" value="Genomic_DNA"/>
</dbReference>
<evidence type="ECO:0000259" key="2">
    <source>
        <dbReference type="PROSITE" id="PS51035"/>
    </source>
</evidence>
<evidence type="ECO:0000313" key="4">
    <source>
        <dbReference type="Proteomes" id="UP000440578"/>
    </source>
</evidence>
<gene>
    <name evidence="3" type="primary">Samui_0</name>
    <name evidence="3" type="ORF">FJT64_008035</name>
</gene>
<feature type="compositionally biased region" description="Basic and acidic residues" evidence="1">
    <location>
        <begin position="409"/>
        <end position="419"/>
    </location>
</feature>
<dbReference type="SUPFAM" id="SSF63491">
    <property type="entry name" value="BAG domain"/>
    <property type="match status" value="1"/>
</dbReference>
<feature type="compositionally biased region" description="Pro residues" evidence="1">
    <location>
        <begin position="238"/>
        <end position="247"/>
    </location>
</feature>
<feature type="region of interest" description="Disordered" evidence="1">
    <location>
        <begin position="175"/>
        <end position="306"/>
    </location>
</feature>
<dbReference type="InterPro" id="IPR036533">
    <property type="entry name" value="BAG_dom_sf"/>
</dbReference>
<reference evidence="3 4" key="1">
    <citation type="submission" date="2019-07" db="EMBL/GenBank/DDBJ databases">
        <title>Draft genome assembly of a fouling barnacle, Amphibalanus amphitrite (Darwin, 1854): The first reference genome for Thecostraca.</title>
        <authorList>
            <person name="Kim W."/>
        </authorList>
    </citation>
    <scope>NUCLEOTIDE SEQUENCE [LARGE SCALE GENOMIC DNA]</scope>
    <source>
        <strain evidence="3">SNU_AA5</strain>
        <tissue evidence="3">Soma without cirri and trophi</tissue>
    </source>
</reference>
<feature type="domain" description="BAG" evidence="2">
    <location>
        <begin position="308"/>
        <end position="382"/>
    </location>
</feature>
<feature type="region of interest" description="Disordered" evidence="1">
    <location>
        <begin position="1"/>
        <end position="153"/>
    </location>
</feature>
<evidence type="ECO:0000256" key="1">
    <source>
        <dbReference type="SAM" id="MobiDB-lite"/>
    </source>
</evidence>
<dbReference type="Pfam" id="PF02179">
    <property type="entry name" value="BAG"/>
    <property type="match status" value="1"/>
</dbReference>
<protein>
    <submittedName>
        <fullName evidence="3">BAG domain-containing protein Samui</fullName>
    </submittedName>
</protein>
<dbReference type="SMART" id="SM00264">
    <property type="entry name" value="BAG"/>
    <property type="match status" value="1"/>
</dbReference>
<proteinExistence type="predicted"/>
<dbReference type="AlphaFoldDB" id="A0A6A4VWK6"/>
<dbReference type="Proteomes" id="UP000440578">
    <property type="component" value="Unassembled WGS sequence"/>
</dbReference>
<accession>A0A6A4VWK6</accession>
<keyword evidence="4" id="KW-1185">Reference proteome</keyword>
<evidence type="ECO:0000313" key="3">
    <source>
        <dbReference type="EMBL" id="KAF0294278.1"/>
    </source>
</evidence>
<dbReference type="OrthoDB" id="333905at2759"/>
<organism evidence="3 4">
    <name type="scientific">Amphibalanus amphitrite</name>
    <name type="common">Striped barnacle</name>
    <name type="synonym">Balanus amphitrite</name>
    <dbReference type="NCBI Taxonomy" id="1232801"/>
    <lineage>
        <taxon>Eukaryota</taxon>
        <taxon>Metazoa</taxon>
        <taxon>Ecdysozoa</taxon>
        <taxon>Arthropoda</taxon>
        <taxon>Crustacea</taxon>
        <taxon>Multicrustacea</taxon>
        <taxon>Cirripedia</taxon>
        <taxon>Thoracica</taxon>
        <taxon>Thoracicalcarea</taxon>
        <taxon>Balanomorpha</taxon>
        <taxon>Balanoidea</taxon>
        <taxon>Balanidae</taxon>
        <taxon>Amphibalaninae</taxon>
        <taxon>Amphibalanus</taxon>
    </lineage>
</organism>
<name>A0A6A4VWK6_AMPAM</name>
<comment type="caution">
    <text evidence="3">The sequence shown here is derived from an EMBL/GenBank/DDBJ whole genome shotgun (WGS) entry which is preliminary data.</text>
</comment>